<dbReference type="HAMAP" id="MF_00253_B">
    <property type="entry name" value="Gly_tRNA_synth_B"/>
    <property type="match status" value="1"/>
</dbReference>
<dbReference type="GO" id="GO:0004081">
    <property type="term" value="F:bis(5'-nucleosyl)-tetraphosphatase (asymmetrical) activity"/>
    <property type="evidence" value="ECO:0007669"/>
    <property type="project" value="UniProtKB-ARBA"/>
</dbReference>
<dbReference type="Gene3D" id="3.40.50.800">
    <property type="entry name" value="Anticodon-binding domain"/>
    <property type="match status" value="1"/>
</dbReference>
<comment type="caution">
    <text evidence="10">The sequence shown here is derived from an EMBL/GenBank/DDBJ whole genome shotgun (WGS) entry which is preliminary data.</text>
</comment>
<dbReference type="GO" id="GO:0015966">
    <property type="term" value="P:diadenosine tetraphosphate biosynthetic process"/>
    <property type="evidence" value="ECO:0007669"/>
    <property type="project" value="UniProtKB-ARBA"/>
</dbReference>
<proteinExistence type="inferred from homology"/>
<dbReference type="FunFam" id="3.40.50.800:FF:000002">
    <property type="entry name" value="Glycine--tRNA ligase"/>
    <property type="match status" value="1"/>
</dbReference>
<dbReference type="PROSITE" id="PS50862">
    <property type="entry name" value="AA_TRNA_LIGASE_II"/>
    <property type="match status" value="1"/>
</dbReference>
<dbReference type="EC" id="6.1.1.14" evidence="8"/>
<dbReference type="InterPro" id="IPR033731">
    <property type="entry name" value="GlyRS-like_core"/>
</dbReference>
<dbReference type="NCBIfam" id="TIGR00389">
    <property type="entry name" value="glyS_dimeric"/>
    <property type="match status" value="1"/>
</dbReference>
<dbReference type="InterPro" id="IPR027031">
    <property type="entry name" value="Gly-tRNA_synthase/POLG2"/>
</dbReference>
<comment type="caution">
    <text evidence="8">Lacks conserved residue(s) required for the propagation of feature annotation.</text>
</comment>
<dbReference type="GO" id="GO:0070062">
    <property type="term" value="C:extracellular exosome"/>
    <property type="evidence" value="ECO:0007669"/>
    <property type="project" value="UniProtKB-ARBA"/>
</dbReference>
<feature type="binding site" evidence="8">
    <location>
        <begin position="334"/>
        <end position="337"/>
    </location>
    <ligand>
        <name>ATP</name>
        <dbReference type="ChEBI" id="CHEBI:30616"/>
    </ligand>
</feature>
<comment type="subunit">
    <text evidence="8">Homodimer.</text>
</comment>
<comment type="similarity">
    <text evidence="1 8">Belongs to the class-II aminoacyl-tRNA synthetase family.</text>
</comment>
<dbReference type="PANTHER" id="PTHR10745:SF8">
    <property type="entry name" value="DNA POLYMERASE SUBUNIT GAMMA-2, MITOCHONDRIAL"/>
    <property type="match status" value="1"/>
</dbReference>
<dbReference type="Proteomes" id="UP000228496">
    <property type="component" value="Unassembled WGS sequence"/>
</dbReference>
<name>A0A2J0QBH5_9BACT</name>
<dbReference type="PRINTS" id="PR01043">
    <property type="entry name" value="TRNASYNTHGLY"/>
</dbReference>
<feature type="domain" description="Aminoacyl-transfer RNA synthetases class-II family profile" evidence="9">
    <location>
        <begin position="11"/>
        <end position="368"/>
    </location>
</feature>
<feature type="binding site" evidence="8">
    <location>
        <begin position="290"/>
        <end position="291"/>
    </location>
    <ligand>
        <name>ATP</name>
        <dbReference type="ChEBI" id="CHEBI:30616"/>
    </ligand>
</feature>
<dbReference type="AlphaFoldDB" id="A0A2J0QBH5"/>
<evidence type="ECO:0000256" key="7">
    <source>
        <dbReference type="ARBA" id="ARBA00023146"/>
    </source>
</evidence>
<dbReference type="GO" id="GO:0004820">
    <property type="term" value="F:glycine-tRNA ligase activity"/>
    <property type="evidence" value="ECO:0007669"/>
    <property type="project" value="UniProtKB-UniRule"/>
</dbReference>
<dbReference type="InterPro" id="IPR022961">
    <property type="entry name" value="Gly_tRNA_ligase_bac"/>
</dbReference>
<dbReference type="SUPFAM" id="SSF52954">
    <property type="entry name" value="Class II aaRS ABD-related"/>
    <property type="match status" value="1"/>
</dbReference>
<reference evidence="10 11" key="1">
    <citation type="submission" date="2017-09" db="EMBL/GenBank/DDBJ databases">
        <title>Depth-based differentiation of microbial function through sediment-hosted aquifers and enrichment of novel symbionts in the deep terrestrial subsurface.</title>
        <authorList>
            <person name="Probst A.J."/>
            <person name="Ladd B."/>
            <person name="Jarett J.K."/>
            <person name="Geller-Mcgrath D.E."/>
            <person name="Sieber C.M."/>
            <person name="Emerson J.B."/>
            <person name="Anantharaman K."/>
            <person name="Thomas B.C."/>
            <person name="Malmstrom R."/>
            <person name="Stieglmeier M."/>
            <person name="Klingl A."/>
            <person name="Woyke T."/>
            <person name="Ryan C.M."/>
            <person name="Banfield J.F."/>
        </authorList>
    </citation>
    <scope>NUCLEOTIDE SEQUENCE [LARGE SCALE GENOMIC DNA]</scope>
    <source>
        <strain evidence="10">CG10_big_fil_rev_8_21_14_0_10_36_16</strain>
    </source>
</reference>
<evidence type="ECO:0000259" key="9">
    <source>
        <dbReference type="PROSITE" id="PS50862"/>
    </source>
</evidence>
<dbReference type="InterPro" id="IPR036621">
    <property type="entry name" value="Anticodon-bd_dom_sf"/>
</dbReference>
<dbReference type="InterPro" id="IPR004154">
    <property type="entry name" value="Anticodon-bd"/>
</dbReference>
<keyword evidence="5 8" id="KW-0067">ATP-binding</keyword>
<evidence type="ECO:0000256" key="5">
    <source>
        <dbReference type="ARBA" id="ARBA00022840"/>
    </source>
</evidence>
<evidence type="ECO:0000313" key="10">
    <source>
        <dbReference type="EMBL" id="PJE51149.1"/>
    </source>
</evidence>
<dbReference type="GO" id="GO:0005737">
    <property type="term" value="C:cytoplasm"/>
    <property type="evidence" value="ECO:0007669"/>
    <property type="project" value="UniProtKB-SubCell"/>
</dbReference>
<dbReference type="GO" id="GO:0006426">
    <property type="term" value="P:glycyl-tRNA aminoacylation"/>
    <property type="evidence" value="ECO:0007669"/>
    <property type="project" value="UniProtKB-UniRule"/>
</dbReference>
<feature type="binding site" evidence="8">
    <location>
        <begin position="206"/>
        <end position="208"/>
    </location>
    <ligand>
        <name>ATP</name>
        <dbReference type="ChEBI" id="CHEBI:30616"/>
    </ligand>
</feature>
<gene>
    <name evidence="8" type="primary">glyQS</name>
    <name evidence="10" type="ORF">COV29_02655</name>
</gene>
<keyword evidence="2 8" id="KW-0963">Cytoplasm</keyword>
<dbReference type="InterPro" id="IPR002315">
    <property type="entry name" value="tRNA-synt_gly"/>
</dbReference>
<dbReference type="InterPro" id="IPR045864">
    <property type="entry name" value="aa-tRNA-synth_II/BPL/LPL"/>
</dbReference>
<feature type="binding site" evidence="8">
    <location>
        <position position="103"/>
    </location>
    <ligand>
        <name>substrate</name>
    </ligand>
</feature>
<dbReference type="GO" id="GO:1990742">
    <property type="term" value="C:microvesicle"/>
    <property type="evidence" value="ECO:0007669"/>
    <property type="project" value="UniProtKB-ARBA"/>
</dbReference>
<dbReference type="CDD" id="cd00774">
    <property type="entry name" value="GlyRS-like_core"/>
    <property type="match status" value="1"/>
</dbReference>
<evidence type="ECO:0000256" key="1">
    <source>
        <dbReference type="ARBA" id="ARBA00008226"/>
    </source>
</evidence>
<dbReference type="Pfam" id="PF03129">
    <property type="entry name" value="HGTP_anticodon"/>
    <property type="match status" value="1"/>
</dbReference>
<keyword evidence="3 8" id="KW-0436">Ligase</keyword>
<keyword evidence="6 8" id="KW-0648">Protein biosynthesis</keyword>
<dbReference type="PANTHER" id="PTHR10745">
    <property type="entry name" value="GLYCYL-TRNA SYNTHETASE/DNA POLYMERASE SUBUNIT GAMMA-2"/>
    <property type="match status" value="1"/>
</dbReference>
<comment type="function">
    <text evidence="8">Catalyzes the attachment of glycine to tRNA(Gly).</text>
</comment>
<dbReference type="Gene3D" id="3.30.930.10">
    <property type="entry name" value="Bira Bifunctional Protein, Domain 2"/>
    <property type="match status" value="1"/>
</dbReference>
<evidence type="ECO:0000313" key="11">
    <source>
        <dbReference type="Proteomes" id="UP000228496"/>
    </source>
</evidence>
<organism evidence="10 11">
    <name type="scientific">Candidatus Yanofskybacteria bacterium CG10_big_fil_rev_8_21_14_0_10_36_16</name>
    <dbReference type="NCBI Taxonomy" id="1975096"/>
    <lineage>
        <taxon>Bacteria</taxon>
        <taxon>Candidatus Yanofskyibacteriota</taxon>
    </lineage>
</organism>
<comment type="subcellular location">
    <subcellularLocation>
        <location evidence="8">Cytoplasm</location>
    </subcellularLocation>
</comment>
<evidence type="ECO:0000256" key="2">
    <source>
        <dbReference type="ARBA" id="ARBA00022490"/>
    </source>
</evidence>
<dbReference type="NCBIfam" id="NF003211">
    <property type="entry name" value="PRK04173.1"/>
    <property type="match status" value="1"/>
</dbReference>
<evidence type="ECO:0000256" key="4">
    <source>
        <dbReference type="ARBA" id="ARBA00022741"/>
    </source>
</evidence>
<comment type="catalytic activity">
    <reaction evidence="8">
        <text>tRNA(Gly) + glycine + ATP = glycyl-tRNA(Gly) + AMP + diphosphate</text>
        <dbReference type="Rhea" id="RHEA:16013"/>
        <dbReference type="Rhea" id="RHEA-COMP:9664"/>
        <dbReference type="Rhea" id="RHEA-COMP:9683"/>
        <dbReference type="ChEBI" id="CHEBI:30616"/>
        <dbReference type="ChEBI" id="CHEBI:33019"/>
        <dbReference type="ChEBI" id="CHEBI:57305"/>
        <dbReference type="ChEBI" id="CHEBI:78442"/>
        <dbReference type="ChEBI" id="CHEBI:78522"/>
        <dbReference type="ChEBI" id="CHEBI:456215"/>
        <dbReference type="EC" id="6.1.1.14"/>
    </reaction>
</comment>
<protein>
    <recommendedName>
        <fullName evidence="8">Glycine--tRNA ligase</fullName>
        <ecNumber evidence="8">6.1.1.14</ecNumber>
    </recommendedName>
    <alternativeName>
        <fullName evidence="8">Glycyl-tRNA synthetase</fullName>
        <shortName evidence="8">GlyRS</shortName>
    </alternativeName>
</protein>
<evidence type="ECO:0000256" key="6">
    <source>
        <dbReference type="ARBA" id="ARBA00022917"/>
    </source>
</evidence>
<keyword evidence="4 8" id="KW-0547">Nucleotide-binding</keyword>
<dbReference type="EMBL" id="PCXQ01000004">
    <property type="protein sequence ID" value="PJE51149.1"/>
    <property type="molecule type" value="Genomic_DNA"/>
</dbReference>
<dbReference type="SUPFAM" id="SSF55681">
    <property type="entry name" value="Class II aaRS and biotin synthetases"/>
    <property type="match status" value="1"/>
</dbReference>
<dbReference type="CDD" id="cd00858">
    <property type="entry name" value="GlyRS_anticodon"/>
    <property type="match status" value="1"/>
</dbReference>
<dbReference type="GO" id="GO:0005524">
    <property type="term" value="F:ATP binding"/>
    <property type="evidence" value="ECO:0007669"/>
    <property type="project" value="UniProtKB-UniRule"/>
</dbReference>
<evidence type="ECO:0000256" key="8">
    <source>
        <dbReference type="HAMAP-Rule" id="MF_00253"/>
    </source>
</evidence>
<evidence type="ECO:0000256" key="3">
    <source>
        <dbReference type="ARBA" id="ARBA00022598"/>
    </source>
</evidence>
<feature type="binding site" evidence="8">
    <location>
        <begin position="330"/>
        <end position="334"/>
    </location>
    <ligand>
        <name>substrate</name>
    </ligand>
</feature>
<feature type="binding site" evidence="8">
    <location>
        <begin position="216"/>
        <end position="221"/>
    </location>
    <ligand>
        <name>ATP</name>
        <dbReference type="ChEBI" id="CHEBI:30616"/>
    </ligand>
</feature>
<dbReference type="InterPro" id="IPR006195">
    <property type="entry name" value="aa-tRNA-synth_II"/>
</dbReference>
<accession>A0A2J0QBH5</accession>
<keyword evidence="7 8" id="KW-0030">Aminoacyl-tRNA synthetase</keyword>
<sequence>MSKEKNNNLIDTITSLAKRRGFVYPGSEIYGGLANSWDYGPLGVELKNNLRDWWWKRFVQSRRDMVGLDAAILMNPKVWEASGHVSSFSDAMVDCKKCKTRHRADHLIENALPDQKVEGKSADELSEIIETHKIACPKCGAKGEFTKARKFNLLFQTSIGSVEGDKSVVYLRGEVAQSMFVNFKNVLDTTRIRLPFGIASVGKVFRNEITPGNFTFRTLEFDLMEFEYFIEKNDWQKWFEYWLAQQQDWLKEIGFNKDNLRVREHEKEELSHYSNRTADIEYKTPIGWKELFGLAYRTDFDLKNHSKHSGVDLEYTDPESGNKFTPHVIEPTFGLTRLMLMVMLEFYYEEGEGNDKRVVLKLHPKLAPYKVAVFPLLKNKPELVKKAQEIFDNLSSEFTTVWDDRGNVGKRYYAQDEIGTPWCVTVDFDSLEDGTVTVRDRDTAKQERIKIDELSSYFSDKLK</sequence>
<feature type="binding site" evidence="8">
    <location>
        <position position="174"/>
    </location>
    <ligand>
        <name>substrate</name>
    </ligand>
</feature>